<dbReference type="InterPro" id="IPR033379">
    <property type="entry name" value="Acid_Pase_AS"/>
</dbReference>
<dbReference type="AlphaFoldDB" id="T1IKD9"/>
<dbReference type="InterPro" id="IPR029033">
    <property type="entry name" value="His_PPase_superfam"/>
</dbReference>
<dbReference type="EC" id="3.1.3.2" evidence="3"/>
<reference evidence="9" key="1">
    <citation type="submission" date="2011-05" db="EMBL/GenBank/DDBJ databases">
        <authorList>
            <person name="Richards S.R."/>
            <person name="Qu J."/>
            <person name="Jiang H."/>
            <person name="Jhangiani S.N."/>
            <person name="Agravi P."/>
            <person name="Goodspeed R."/>
            <person name="Gross S."/>
            <person name="Mandapat C."/>
            <person name="Jackson L."/>
            <person name="Mathew T."/>
            <person name="Pu L."/>
            <person name="Thornton R."/>
            <person name="Saada N."/>
            <person name="Wilczek-Boney K.B."/>
            <person name="Lee S."/>
            <person name="Kovar C."/>
            <person name="Wu Y."/>
            <person name="Scherer S.E."/>
            <person name="Worley K.C."/>
            <person name="Muzny D.M."/>
            <person name="Gibbs R."/>
        </authorList>
    </citation>
    <scope>NUCLEOTIDE SEQUENCE</scope>
    <source>
        <strain evidence="9">Brora</strain>
    </source>
</reference>
<dbReference type="eggNOG" id="KOG3720">
    <property type="taxonomic scope" value="Eukaryota"/>
</dbReference>
<name>T1IKD9_STRMM</name>
<evidence type="ECO:0000313" key="8">
    <source>
        <dbReference type="EnsemblMetazoa" id="SMAR001386-PA"/>
    </source>
</evidence>
<dbReference type="HOGENOM" id="CLU_030431_0_1_1"/>
<evidence type="ECO:0000256" key="6">
    <source>
        <dbReference type="ARBA" id="ARBA00023157"/>
    </source>
</evidence>
<dbReference type="InterPro" id="IPR050645">
    <property type="entry name" value="Histidine_acid_phosphatase"/>
</dbReference>
<evidence type="ECO:0000256" key="7">
    <source>
        <dbReference type="ARBA" id="ARBA00023180"/>
    </source>
</evidence>
<comment type="similarity">
    <text evidence="2">Belongs to the histidine acid phosphatase family.</text>
</comment>
<evidence type="ECO:0000256" key="5">
    <source>
        <dbReference type="ARBA" id="ARBA00022801"/>
    </source>
</evidence>
<dbReference type="STRING" id="126957.T1IKD9"/>
<organism evidence="8 9">
    <name type="scientific">Strigamia maritima</name>
    <name type="common">European centipede</name>
    <name type="synonym">Geophilus maritimus</name>
    <dbReference type="NCBI Taxonomy" id="126957"/>
    <lineage>
        <taxon>Eukaryota</taxon>
        <taxon>Metazoa</taxon>
        <taxon>Ecdysozoa</taxon>
        <taxon>Arthropoda</taxon>
        <taxon>Myriapoda</taxon>
        <taxon>Chilopoda</taxon>
        <taxon>Pleurostigmophora</taxon>
        <taxon>Geophilomorpha</taxon>
        <taxon>Linotaeniidae</taxon>
        <taxon>Strigamia</taxon>
    </lineage>
</organism>
<evidence type="ECO:0000313" key="9">
    <source>
        <dbReference type="Proteomes" id="UP000014500"/>
    </source>
</evidence>
<dbReference type="GO" id="GO:0003993">
    <property type="term" value="F:acid phosphatase activity"/>
    <property type="evidence" value="ECO:0007669"/>
    <property type="project" value="UniProtKB-EC"/>
</dbReference>
<protein>
    <recommendedName>
        <fullName evidence="3">acid phosphatase</fullName>
        <ecNumber evidence="3">3.1.3.2</ecNumber>
    </recommendedName>
</protein>
<sequence length="223" mass="26267">MLSAAGFNWNPWTLVFINILVIIKADDLQLKLVQLLFRHGDRSPTETYPTDPWKDAWPDGFGQLTTLGMNQQFEMGKYLRQRYGKLINETYNHNTVVVRSTNRLRQSRWFYPPEGRHVWNKNLPWQPIPVHTIPVEEDYLLSLDSICPKYDKLFEEQINSPEAKKINAQYKELFEFLTNKTGVMVKQFDDASEFYDIFLIDQIHNHSLPSWANTTVIGRFKKV</sequence>
<dbReference type="PROSITE" id="PS00616">
    <property type="entry name" value="HIS_ACID_PHOSPHAT_1"/>
    <property type="match status" value="1"/>
</dbReference>
<dbReference type="EnsemblMetazoa" id="SMAR001386-RA">
    <property type="protein sequence ID" value="SMAR001386-PA"/>
    <property type="gene ID" value="SMAR001386"/>
</dbReference>
<keyword evidence="9" id="KW-1185">Reference proteome</keyword>
<dbReference type="PANTHER" id="PTHR11567:SF211">
    <property type="entry name" value="PROSTATIC ACID PHOSPHATASE"/>
    <property type="match status" value="1"/>
</dbReference>
<dbReference type="Gene3D" id="3.40.50.1240">
    <property type="entry name" value="Phosphoglycerate mutase-like"/>
    <property type="match status" value="1"/>
</dbReference>
<dbReference type="CDD" id="cd07061">
    <property type="entry name" value="HP_HAP_like"/>
    <property type="match status" value="1"/>
</dbReference>
<comment type="catalytic activity">
    <reaction evidence="1">
        <text>a phosphate monoester + H2O = an alcohol + phosphate</text>
        <dbReference type="Rhea" id="RHEA:15017"/>
        <dbReference type="ChEBI" id="CHEBI:15377"/>
        <dbReference type="ChEBI" id="CHEBI:30879"/>
        <dbReference type="ChEBI" id="CHEBI:43474"/>
        <dbReference type="ChEBI" id="CHEBI:67140"/>
        <dbReference type="EC" id="3.1.3.2"/>
    </reaction>
</comment>
<dbReference type="PANTHER" id="PTHR11567">
    <property type="entry name" value="ACID PHOSPHATASE-RELATED"/>
    <property type="match status" value="1"/>
</dbReference>
<accession>T1IKD9</accession>
<dbReference type="EMBL" id="JH430495">
    <property type="status" value="NOT_ANNOTATED_CDS"/>
    <property type="molecule type" value="Genomic_DNA"/>
</dbReference>
<keyword evidence="7" id="KW-0325">Glycoprotein</keyword>
<evidence type="ECO:0000256" key="3">
    <source>
        <dbReference type="ARBA" id="ARBA00012646"/>
    </source>
</evidence>
<keyword evidence="5" id="KW-0378">Hydrolase</keyword>
<dbReference type="InterPro" id="IPR000560">
    <property type="entry name" value="His_Pase_clade-2"/>
</dbReference>
<keyword evidence="4" id="KW-0732">Signal</keyword>
<dbReference type="OMA" id="VANDQMI"/>
<reference evidence="8" key="2">
    <citation type="submission" date="2015-02" db="UniProtKB">
        <authorList>
            <consortium name="EnsemblMetazoa"/>
        </authorList>
    </citation>
    <scope>IDENTIFICATION</scope>
</reference>
<evidence type="ECO:0000256" key="1">
    <source>
        <dbReference type="ARBA" id="ARBA00000032"/>
    </source>
</evidence>
<keyword evidence="6" id="KW-1015">Disulfide bond</keyword>
<dbReference type="Proteomes" id="UP000014500">
    <property type="component" value="Unassembled WGS sequence"/>
</dbReference>
<proteinExistence type="inferred from homology"/>
<dbReference type="PhylomeDB" id="T1IKD9"/>
<evidence type="ECO:0000256" key="4">
    <source>
        <dbReference type="ARBA" id="ARBA00022729"/>
    </source>
</evidence>
<dbReference type="SUPFAM" id="SSF53254">
    <property type="entry name" value="Phosphoglycerate mutase-like"/>
    <property type="match status" value="1"/>
</dbReference>
<dbReference type="Pfam" id="PF00328">
    <property type="entry name" value="His_Phos_2"/>
    <property type="match status" value="1"/>
</dbReference>
<evidence type="ECO:0000256" key="2">
    <source>
        <dbReference type="ARBA" id="ARBA00005375"/>
    </source>
</evidence>